<dbReference type="PANTHER" id="PTHR45632:SF26">
    <property type="entry name" value="BTB DOMAIN-CONTAINING PROTEIN"/>
    <property type="match status" value="1"/>
</dbReference>
<accession>A0A7S0FPG8</accession>
<dbReference type="SMART" id="SM00612">
    <property type="entry name" value="Kelch"/>
    <property type="match status" value="6"/>
</dbReference>
<reference evidence="2" key="1">
    <citation type="submission" date="2021-01" db="EMBL/GenBank/DDBJ databases">
        <authorList>
            <person name="Corre E."/>
            <person name="Pelletier E."/>
            <person name="Niang G."/>
            <person name="Scheremetjew M."/>
            <person name="Finn R."/>
            <person name="Kale V."/>
            <person name="Holt S."/>
            <person name="Cochrane G."/>
            <person name="Meng A."/>
            <person name="Brown T."/>
            <person name="Cohen L."/>
        </authorList>
    </citation>
    <scope>NUCLEOTIDE SEQUENCE</scope>
    <source>
        <strain evidence="2">Pbaha01</strain>
    </source>
</reference>
<feature type="region of interest" description="Disordered" evidence="1">
    <location>
        <begin position="105"/>
        <end position="139"/>
    </location>
</feature>
<feature type="compositionally biased region" description="Low complexity" evidence="1">
    <location>
        <begin position="115"/>
        <end position="124"/>
    </location>
</feature>
<dbReference type="AlphaFoldDB" id="A0A7S0FPG8"/>
<dbReference type="Gene3D" id="2.120.10.80">
    <property type="entry name" value="Kelch-type beta propeller"/>
    <property type="match status" value="2"/>
</dbReference>
<dbReference type="EMBL" id="HBEG01034550">
    <property type="protein sequence ID" value="CAD8372917.1"/>
    <property type="molecule type" value="Transcribed_RNA"/>
</dbReference>
<protein>
    <submittedName>
        <fullName evidence="2">Uncharacterized protein</fullName>
    </submittedName>
</protein>
<dbReference type="InterPro" id="IPR015915">
    <property type="entry name" value="Kelch-typ_b-propeller"/>
</dbReference>
<evidence type="ECO:0000313" key="2">
    <source>
        <dbReference type="EMBL" id="CAD8372917.1"/>
    </source>
</evidence>
<organism evidence="2">
    <name type="scientific">Pyrodinium bahamense</name>
    <dbReference type="NCBI Taxonomy" id="73915"/>
    <lineage>
        <taxon>Eukaryota</taxon>
        <taxon>Sar</taxon>
        <taxon>Alveolata</taxon>
        <taxon>Dinophyceae</taxon>
        <taxon>Gonyaulacales</taxon>
        <taxon>Pyrocystaceae</taxon>
        <taxon>Pyrodinium</taxon>
    </lineage>
</organism>
<name>A0A7S0FPG8_9DINO</name>
<dbReference type="PANTHER" id="PTHR45632">
    <property type="entry name" value="LD33804P"/>
    <property type="match status" value="1"/>
</dbReference>
<dbReference type="Pfam" id="PF01344">
    <property type="entry name" value="Kelch_1"/>
    <property type="match status" value="1"/>
</dbReference>
<dbReference type="SUPFAM" id="SSF117281">
    <property type="entry name" value="Kelch motif"/>
    <property type="match status" value="2"/>
</dbReference>
<gene>
    <name evidence="2" type="ORF">PBAH0796_LOCUS21107</name>
</gene>
<dbReference type="Pfam" id="PF24681">
    <property type="entry name" value="Kelch_KLHDC2_KLHL20_DRC7"/>
    <property type="match status" value="1"/>
</dbReference>
<sequence>MQMAHSLLDRLSRAVKRLSARIESLEYENVVLRDHLERSGFLRKESLSAHVHRERFAAARRAHPGACEATLADVVQNRVLAGTIAACAGVPEAVFVALRTPAACPVEPEPRPPEARALGQPPEGEGQGAQEVKQPPVKPSDEGLAMIYIFGGNDDAKTLNSCERYNPITNVWDPLPPIKQARSAAAAAVLLGQIYVCGGNHCGQTLSHVEAFDPRREAWQPVSPLLRSRSAAGAAELSGMLFVCGGWSGKQALASCERFNPSTGTWELVAQMAHRREWPTVTVDNGHLYLCGGQDGSEDVSVVELYDPKTQAWETLAMALQCRRNAAVLVVNGQLYLCGGHGHDGRHVLNSVERFDPNLGAWEAVCPMQTHRRNAMAAMVAGRIYICGGRGSRGNHNHGGGHALRTAERFDPNTGTWEVVSPMASRRYRAAAVALPM</sequence>
<dbReference type="InterPro" id="IPR006652">
    <property type="entry name" value="Kelch_1"/>
</dbReference>
<evidence type="ECO:0000256" key="1">
    <source>
        <dbReference type="SAM" id="MobiDB-lite"/>
    </source>
</evidence>
<proteinExistence type="predicted"/>